<protein>
    <submittedName>
        <fullName evidence="2">Calcium-binding protein</fullName>
    </submittedName>
</protein>
<dbReference type="GeneID" id="79932559"/>
<feature type="signal peptide" evidence="1">
    <location>
        <begin position="1"/>
        <end position="27"/>
    </location>
</feature>
<feature type="chain" id="PRO_5037818198" evidence="1">
    <location>
        <begin position="28"/>
        <end position="256"/>
    </location>
</feature>
<evidence type="ECO:0000256" key="1">
    <source>
        <dbReference type="SAM" id="SignalP"/>
    </source>
</evidence>
<dbReference type="EMBL" id="JACYXT010000039">
    <property type="protein sequence ID" value="MBD9730131.1"/>
    <property type="molecule type" value="Genomic_DNA"/>
</dbReference>
<sequence length="256" mass="26837">MRTRTAAAATLATSALLSLLVPAAAHADTAKGDTVFTSVNFNQKTFNIGVSAAQTVSVAATAKDGSGINGILGAKLVSSDDRIIHARSADCTRPSSTTMRCVFKFTLDADRTDYYDLRNSSAGTWRFTAEAAAKDQDFYDLETSAKLQVKRLAKLAATQAGPEPVAKGGKITVTGALTRADWNTNAYVPHAGRSVALQFKRSGTSTYSTVKTVTTDSGGKLRTTVTANTSGTWRWKATATSTTSGATAYGDTVTAK</sequence>
<evidence type="ECO:0000313" key="3">
    <source>
        <dbReference type="Proteomes" id="UP000661025"/>
    </source>
</evidence>
<name>A0A927LFG5_9ACTN</name>
<comment type="caution">
    <text evidence="2">The sequence shown here is derived from an EMBL/GenBank/DDBJ whole genome shotgun (WGS) entry which is preliminary data.</text>
</comment>
<gene>
    <name evidence="2" type="ORF">IHE70_44645</name>
</gene>
<accession>A0A927LFG5</accession>
<dbReference type="Proteomes" id="UP000661025">
    <property type="component" value="Unassembled WGS sequence"/>
</dbReference>
<dbReference type="RefSeq" id="WP_192366110.1">
    <property type="nucleotide sequence ID" value="NZ_CP119182.1"/>
</dbReference>
<reference evidence="2" key="1">
    <citation type="submission" date="2020-09" db="EMBL/GenBank/DDBJ databases">
        <title>Streptomyces canutascabiei sp. nov., which causes potato common scab and is distributed across the world.</title>
        <authorList>
            <person name="Nguyen H.P."/>
            <person name="Weisberg A.J."/>
            <person name="Chang J.H."/>
            <person name="Clarke C.R."/>
        </authorList>
    </citation>
    <scope>NUCLEOTIDE SEQUENCE</scope>
    <source>
        <strain evidence="2">ID-01-6.2a</strain>
    </source>
</reference>
<proteinExistence type="predicted"/>
<evidence type="ECO:0000313" key="2">
    <source>
        <dbReference type="EMBL" id="MBD9730131.1"/>
    </source>
</evidence>
<dbReference type="AlphaFoldDB" id="A0A927LFG5"/>
<keyword evidence="1" id="KW-0732">Signal</keyword>
<organism evidence="2 3">
    <name type="scientific">Streptomyces caniscabiei</name>
    <dbReference type="NCBI Taxonomy" id="2746961"/>
    <lineage>
        <taxon>Bacteria</taxon>
        <taxon>Bacillati</taxon>
        <taxon>Actinomycetota</taxon>
        <taxon>Actinomycetes</taxon>
        <taxon>Kitasatosporales</taxon>
        <taxon>Streptomycetaceae</taxon>
        <taxon>Streptomyces</taxon>
    </lineage>
</organism>